<dbReference type="AlphaFoldDB" id="A0A8B7XKZ5"/>
<dbReference type="GeneID" id="110973903"/>
<feature type="compositionally biased region" description="Basic and acidic residues" evidence="1">
    <location>
        <begin position="540"/>
        <end position="564"/>
    </location>
</feature>
<feature type="region of interest" description="Disordered" evidence="1">
    <location>
        <begin position="606"/>
        <end position="634"/>
    </location>
</feature>
<evidence type="ECO:0000313" key="3">
    <source>
        <dbReference type="RefSeq" id="XP_022080806.1"/>
    </source>
</evidence>
<gene>
    <name evidence="3" type="primary">LOC110973903</name>
</gene>
<reference evidence="3" key="1">
    <citation type="submission" date="2025-08" db="UniProtKB">
        <authorList>
            <consortium name="RefSeq"/>
        </authorList>
    </citation>
    <scope>IDENTIFICATION</scope>
</reference>
<feature type="compositionally biased region" description="Basic and acidic residues" evidence="1">
    <location>
        <begin position="582"/>
        <end position="592"/>
    </location>
</feature>
<proteinExistence type="predicted"/>
<organism evidence="2 3">
    <name type="scientific">Acanthaster planci</name>
    <name type="common">Crown-of-thorns starfish</name>
    <dbReference type="NCBI Taxonomy" id="133434"/>
    <lineage>
        <taxon>Eukaryota</taxon>
        <taxon>Metazoa</taxon>
        <taxon>Echinodermata</taxon>
        <taxon>Eleutherozoa</taxon>
        <taxon>Asterozoa</taxon>
        <taxon>Asteroidea</taxon>
        <taxon>Valvatacea</taxon>
        <taxon>Valvatida</taxon>
        <taxon>Acanthasteridae</taxon>
        <taxon>Acanthaster</taxon>
    </lineage>
</organism>
<name>A0A8B7XKZ5_ACAPL</name>
<dbReference type="SUPFAM" id="SSF52540">
    <property type="entry name" value="P-loop containing nucleoside triphosphate hydrolases"/>
    <property type="match status" value="1"/>
</dbReference>
<protein>
    <submittedName>
        <fullName evidence="3">Uncharacterized protein LOC110973903</fullName>
    </submittedName>
</protein>
<dbReference type="Gene3D" id="3.40.50.300">
    <property type="entry name" value="P-loop containing nucleotide triphosphate hydrolases"/>
    <property type="match status" value="1"/>
</dbReference>
<dbReference type="RefSeq" id="XP_022080806.1">
    <property type="nucleotide sequence ID" value="XM_022225114.1"/>
</dbReference>
<dbReference type="Proteomes" id="UP000694845">
    <property type="component" value="Unplaced"/>
</dbReference>
<dbReference type="OMA" id="NCKFRCI"/>
<keyword evidence="2" id="KW-1185">Reference proteome</keyword>
<dbReference type="KEGG" id="aplc:110973903"/>
<dbReference type="InterPro" id="IPR027417">
    <property type="entry name" value="P-loop_NTPase"/>
</dbReference>
<feature type="compositionally biased region" description="Basic residues" evidence="1">
    <location>
        <begin position="612"/>
        <end position="623"/>
    </location>
</feature>
<feature type="region of interest" description="Disordered" evidence="1">
    <location>
        <begin position="443"/>
        <end position="469"/>
    </location>
</feature>
<evidence type="ECO:0000313" key="2">
    <source>
        <dbReference type="Proteomes" id="UP000694845"/>
    </source>
</evidence>
<accession>A0A8B7XKZ5</accession>
<feature type="region of interest" description="Disordered" evidence="1">
    <location>
        <begin position="666"/>
        <end position="692"/>
    </location>
</feature>
<dbReference type="OrthoDB" id="6143546at2759"/>
<evidence type="ECO:0000256" key="1">
    <source>
        <dbReference type="SAM" id="MobiDB-lite"/>
    </source>
</evidence>
<feature type="region of interest" description="Disordered" evidence="1">
    <location>
        <begin position="540"/>
        <end position="592"/>
    </location>
</feature>
<sequence>MAQSLEVVMLFGPPFAGKTAYYKHHLKRSHERVSAVDLFREDSDLGLRQVILKIVSLLKQGKRVVIDDENWSKSTRLSYVKSISAKVPNCKFRCIKFNTDGPLALHWLQEWSLAKSILSCDERSLDDWARCEARISRWFGDDVTGRRPEIPTAEEGISLQDIQVKLVADDVDYKFEVPALFIEWEGICQQKEDGTNRSLEGTREVLQTWTSCNPWGRIIIISHGSCSDDAISKVPDNWTVISMKQALMDLCQSLPSPVYFYHHSDPKSSPSFATPPQPGTLAFLQRFHHIHLWHRGTLYLYHTMDHADGARAAGVNCLKAAAALQSPSLVCLSQCSAREDPDPILKDIKLIGHSELDQQRSTPRIPLYSDAVASGEKVCFVLESDCRRTLGICFRDRNTLDRYQELYAETATKIMASGTKMVTCIPDNPVINGQRQITDSVDSSQQEAVTSQQPITLTASKPETQQTTRGLPSWMLSQSLKKTKKVDRLIGGESFEDSSLEEPARKKKSDVSPLLSTVYCMSPAELCETAWMILKEDHDLDSSRQADREDSSLSRETQELRTITKDASILVNHSEDSISAESRSDMHTESGGEEARLLDDIFMVSSPGMKPPPRKAKFPKKSQKYSNSSSARPECYAPETVMSVPETAGYTAASIGPKESTIALVGESSTKQIETGTKESRGPDFSFLDDIF</sequence>